<comment type="subcellular location">
    <subcellularLocation>
        <location evidence="1 10">Cell membrane</location>
        <topology evidence="1 10">Multi-pass membrane protein</topology>
    </subcellularLocation>
</comment>
<dbReference type="KEGG" id="aab:A4R43_13625"/>
<dbReference type="HAMAP" id="MF_00454">
    <property type="entry name" value="FluC"/>
    <property type="match status" value="1"/>
</dbReference>
<evidence type="ECO:0000256" key="4">
    <source>
        <dbReference type="ARBA" id="ARBA00022989"/>
    </source>
</evidence>
<sequence length="111" mass="11234">MTALLVAVGGAAGAVLRYLVHRLWASRTAFPWATFAVNVAGSALLGLLTGVTGAAQALLAVGLCGALTTYSTFGFETVELINRGQAPRAVGYVAATMVAGFGAAALTLHLR</sequence>
<keyword evidence="10" id="KW-0915">Sodium</keyword>
<feature type="binding site" evidence="10">
    <location>
        <position position="65"/>
    </location>
    <ligand>
        <name>Na(+)</name>
        <dbReference type="ChEBI" id="CHEBI:29101"/>
        <note>structural</note>
    </ligand>
</feature>
<keyword evidence="3 10" id="KW-0812">Transmembrane</keyword>
<dbReference type="PANTHER" id="PTHR28259:SF1">
    <property type="entry name" value="FLUORIDE EXPORT PROTEIN 1-RELATED"/>
    <property type="match status" value="1"/>
</dbReference>
<evidence type="ECO:0000313" key="12">
    <source>
        <dbReference type="Proteomes" id="UP000250434"/>
    </source>
</evidence>
<dbReference type="PANTHER" id="PTHR28259">
    <property type="entry name" value="FLUORIDE EXPORT PROTEIN 1-RELATED"/>
    <property type="match status" value="1"/>
</dbReference>
<keyword evidence="4 10" id="KW-1133">Transmembrane helix</keyword>
<protein>
    <recommendedName>
        <fullName evidence="10">Fluoride-specific ion channel FluC</fullName>
    </recommendedName>
</protein>
<evidence type="ECO:0000256" key="2">
    <source>
        <dbReference type="ARBA" id="ARBA00022475"/>
    </source>
</evidence>
<keyword evidence="2 10" id="KW-1003">Cell membrane</keyword>
<keyword evidence="6 10" id="KW-0407">Ion channel</keyword>
<proteinExistence type="inferred from homology"/>
<evidence type="ECO:0000313" key="11">
    <source>
        <dbReference type="EMBL" id="AXB43455.1"/>
    </source>
</evidence>
<evidence type="ECO:0000256" key="10">
    <source>
        <dbReference type="HAMAP-Rule" id="MF_00454"/>
    </source>
</evidence>
<feature type="transmembrane region" description="Helical" evidence="10">
    <location>
        <begin position="29"/>
        <end position="48"/>
    </location>
</feature>
<organism evidence="11 12">
    <name type="scientific">Amycolatopsis albispora</name>
    <dbReference type="NCBI Taxonomy" id="1804986"/>
    <lineage>
        <taxon>Bacteria</taxon>
        <taxon>Bacillati</taxon>
        <taxon>Actinomycetota</taxon>
        <taxon>Actinomycetes</taxon>
        <taxon>Pseudonocardiales</taxon>
        <taxon>Pseudonocardiaceae</taxon>
        <taxon>Amycolatopsis</taxon>
    </lineage>
</organism>
<dbReference type="GO" id="GO:0005886">
    <property type="term" value="C:plasma membrane"/>
    <property type="evidence" value="ECO:0007669"/>
    <property type="project" value="UniProtKB-SubCell"/>
</dbReference>
<evidence type="ECO:0000256" key="7">
    <source>
        <dbReference type="ARBA" id="ARBA00035120"/>
    </source>
</evidence>
<evidence type="ECO:0000256" key="3">
    <source>
        <dbReference type="ARBA" id="ARBA00022692"/>
    </source>
</evidence>
<dbReference type="GO" id="GO:0062054">
    <property type="term" value="F:fluoride channel activity"/>
    <property type="evidence" value="ECO:0007669"/>
    <property type="project" value="UniProtKB-UniRule"/>
</dbReference>
<accession>A0A344L5Y1</accession>
<evidence type="ECO:0000256" key="9">
    <source>
        <dbReference type="ARBA" id="ARBA00049940"/>
    </source>
</evidence>
<reference evidence="11 12" key="1">
    <citation type="submission" date="2016-04" db="EMBL/GenBank/DDBJ databases">
        <title>Complete genome sequence and analysis of deep-sea sediment isolate, Amycolatopsis sp. WP1.</title>
        <authorList>
            <person name="Wang H."/>
            <person name="Chen S."/>
            <person name="Wu Q."/>
        </authorList>
    </citation>
    <scope>NUCLEOTIDE SEQUENCE [LARGE SCALE GENOMIC DNA]</scope>
    <source>
        <strain evidence="11 12">WP1</strain>
    </source>
</reference>
<feature type="binding site" evidence="10">
    <location>
        <position position="68"/>
    </location>
    <ligand>
        <name>Na(+)</name>
        <dbReference type="ChEBI" id="CHEBI:29101"/>
        <note>structural</note>
    </ligand>
</feature>
<comment type="similarity">
    <text evidence="7 10">Belongs to the fluoride channel Fluc/FEX (TC 1.A.43) family.</text>
</comment>
<keyword evidence="10" id="KW-0406">Ion transport</keyword>
<evidence type="ECO:0000256" key="1">
    <source>
        <dbReference type="ARBA" id="ARBA00004651"/>
    </source>
</evidence>
<keyword evidence="10" id="KW-0479">Metal-binding</keyword>
<evidence type="ECO:0000256" key="6">
    <source>
        <dbReference type="ARBA" id="ARBA00023303"/>
    </source>
</evidence>
<dbReference type="GO" id="GO:0140114">
    <property type="term" value="P:cellular detoxification of fluoride"/>
    <property type="evidence" value="ECO:0007669"/>
    <property type="project" value="UniProtKB-UniRule"/>
</dbReference>
<dbReference type="RefSeq" id="WP_113692696.1">
    <property type="nucleotide sequence ID" value="NZ_CP015163.1"/>
</dbReference>
<dbReference type="EMBL" id="CP015163">
    <property type="protein sequence ID" value="AXB43455.1"/>
    <property type="molecule type" value="Genomic_DNA"/>
</dbReference>
<evidence type="ECO:0000256" key="8">
    <source>
        <dbReference type="ARBA" id="ARBA00035585"/>
    </source>
</evidence>
<feature type="transmembrane region" description="Helical" evidence="10">
    <location>
        <begin position="89"/>
        <end position="110"/>
    </location>
</feature>
<keyword evidence="12" id="KW-1185">Reference proteome</keyword>
<keyword evidence="10" id="KW-0813">Transport</keyword>
<gene>
    <name evidence="10" type="primary">fluC</name>
    <name evidence="10" type="synonym">crcB</name>
    <name evidence="11" type="ORF">A4R43_13625</name>
</gene>
<dbReference type="GO" id="GO:0046872">
    <property type="term" value="F:metal ion binding"/>
    <property type="evidence" value="ECO:0007669"/>
    <property type="project" value="UniProtKB-KW"/>
</dbReference>
<evidence type="ECO:0000256" key="5">
    <source>
        <dbReference type="ARBA" id="ARBA00023136"/>
    </source>
</evidence>
<dbReference type="Proteomes" id="UP000250434">
    <property type="component" value="Chromosome"/>
</dbReference>
<dbReference type="InterPro" id="IPR003691">
    <property type="entry name" value="FluC"/>
</dbReference>
<comment type="catalytic activity">
    <reaction evidence="8">
        <text>fluoride(in) = fluoride(out)</text>
        <dbReference type="Rhea" id="RHEA:76159"/>
        <dbReference type="ChEBI" id="CHEBI:17051"/>
    </reaction>
    <physiologicalReaction direction="left-to-right" evidence="8">
        <dbReference type="Rhea" id="RHEA:76160"/>
    </physiologicalReaction>
</comment>
<dbReference type="AlphaFoldDB" id="A0A344L5Y1"/>
<comment type="function">
    <text evidence="9 10">Fluoride-specific ion channel. Important for reducing fluoride concentration in the cell, thus reducing its toxicity.</text>
</comment>
<comment type="activity regulation">
    <text evidence="10">Na(+) is not transported, but it plays an essential structural role and its presence is essential for fluoride channel function.</text>
</comment>
<dbReference type="Pfam" id="PF02537">
    <property type="entry name" value="CRCB"/>
    <property type="match status" value="1"/>
</dbReference>
<name>A0A344L5Y1_9PSEU</name>
<feature type="transmembrane region" description="Helical" evidence="10">
    <location>
        <begin position="55"/>
        <end position="73"/>
    </location>
</feature>
<keyword evidence="5 10" id="KW-0472">Membrane</keyword>